<dbReference type="GO" id="GO:0019251">
    <property type="term" value="P:anaerobic cobalamin biosynthetic process"/>
    <property type="evidence" value="ECO:0007669"/>
    <property type="project" value="InterPro"/>
</dbReference>
<reference evidence="11 12" key="1">
    <citation type="submission" date="2016-11" db="EMBL/GenBank/DDBJ databases">
        <authorList>
            <person name="Jaros S."/>
            <person name="Januszkiewicz K."/>
            <person name="Wedrychowicz H."/>
        </authorList>
    </citation>
    <scope>NUCLEOTIDE SEQUENCE [LARGE SCALE GENOMIC DNA]</scope>
    <source>
        <strain evidence="11 12">DSM 17459</strain>
    </source>
</reference>
<dbReference type="NCBIfam" id="TIGR01166">
    <property type="entry name" value="cbiO"/>
    <property type="match status" value="1"/>
</dbReference>
<evidence type="ECO:0000313" key="12">
    <source>
        <dbReference type="Proteomes" id="UP000184245"/>
    </source>
</evidence>
<dbReference type="Pfam" id="PF00005">
    <property type="entry name" value="ABC_tran"/>
    <property type="match status" value="1"/>
</dbReference>
<evidence type="ECO:0000256" key="7">
    <source>
        <dbReference type="ARBA" id="ARBA00022967"/>
    </source>
</evidence>
<dbReference type="SUPFAM" id="SSF52540">
    <property type="entry name" value="P-loop containing nucleoside triphosphate hydrolases"/>
    <property type="match status" value="1"/>
</dbReference>
<dbReference type="InterPro" id="IPR003439">
    <property type="entry name" value="ABC_transporter-like_ATP-bd"/>
</dbReference>
<keyword evidence="4" id="KW-1003">Cell membrane</keyword>
<keyword evidence="12" id="KW-1185">Reference proteome</keyword>
<dbReference type="InterPro" id="IPR027417">
    <property type="entry name" value="P-loop_NTPase"/>
</dbReference>
<dbReference type="InterPro" id="IPR010388">
    <property type="entry name" value="Anaerobic_Co-chelatase"/>
</dbReference>
<evidence type="ECO:0000256" key="1">
    <source>
        <dbReference type="ARBA" id="ARBA00004202"/>
    </source>
</evidence>
<evidence type="ECO:0000256" key="5">
    <source>
        <dbReference type="ARBA" id="ARBA00022741"/>
    </source>
</evidence>
<dbReference type="PROSITE" id="PS50893">
    <property type="entry name" value="ABC_TRANSPORTER_2"/>
    <property type="match status" value="1"/>
</dbReference>
<organism evidence="11 12">
    <name type="scientific">Lactonifactor longoviformis DSM 17459</name>
    <dbReference type="NCBI Taxonomy" id="1122155"/>
    <lineage>
        <taxon>Bacteria</taxon>
        <taxon>Bacillati</taxon>
        <taxon>Bacillota</taxon>
        <taxon>Clostridia</taxon>
        <taxon>Eubacteriales</taxon>
        <taxon>Clostridiaceae</taxon>
        <taxon>Lactonifactor</taxon>
    </lineage>
</organism>
<evidence type="ECO:0000256" key="2">
    <source>
        <dbReference type="ARBA" id="ARBA00005417"/>
    </source>
</evidence>
<evidence type="ECO:0000256" key="9">
    <source>
        <dbReference type="ARBA" id="ARBA00025157"/>
    </source>
</evidence>
<keyword evidence="3" id="KW-0813">Transport</keyword>
<protein>
    <submittedName>
        <fullName evidence="11">Cobalt transport protein ATP-binding subunit</fullName>
    </submittedName>
</protein>
<dbReference type="CDD" id="cd03413">
    <property type="entry name" value="CbiK_C"/>
    <property type="match status" value="1"/>
</dbReference>
<dbReference type="PANTHER" id="PTHR43553">
    <property type="entry name" value="HEAVY METAL TRANSPORTER"/>
    <property type="match status" value="1"/>
</dbReference>
<dbReference type="Gene3D" id="3.40.50.300">
    <property type="entry name" value="P-loop containing nucleotide triphosphate hydrolases"/>
    <property type="match status" value="1"/>
</dbReference>
<dbReference type="RefSeq" id="WP_072853525.1">
    <property type="nucleotide sequence ID" value="NZ_FQVI01000020.1"/>
</dbReference>
<evidence type="ECO:0000256" key="6">
    <source>
        <dbReference type="ARBA" id="ARBA00022840"/>
    </source>
</evidence>
<evidence type="ECO:0000259" key="10">
    <source>
        <dbReference type="PROSITE" id="PS50893"/>
    </source>
</evidence>
<dbReference type="EMBL" id="FQVI01000020">
    <property type="protein sequence ID" value="SHF29772.1"/>
    <property type="molecule type" value="Genomic_DNA"/>
</dbReference>
<dbReference type="GO" id="GO:0042626">
    <property type="term" value="F:ATPase-coupled transmembrane transporter activity"/>
    <property type="evidence" value="ECO:0007669"/>
    <property type="project" value="TreeGrafter"/>
</dbReference>
<evidence type="ECO:0000256" key="8">
    <source>
        <dbReference type="ARBA" id="ARBA00023136"/>
    </source>
</evidence>
<dbReference type="CDD" id="cd03225">
    <property type="entry name" value="ABC_cobalt_CbiO_domain1"/>
    <property type="match status" value="1"/>
</dbReference>
<keyword evidence="8" id="KW-0472">Membrane</keyword>
<accession>A0A1M5AIP0</accession>
<evidence type="ECO:0000256" key="4">
    <source>
        <dbReference type="ARBA" id="ARBA00022475"/>
    </source>
</evidence>
<dbReference type="SMART" id="SM00382">
    <property type="entry name" value="AAA"/>
    <property type="match status" value="1"/>
</dbReference>
<sequence length="556" mass="62294">MNDIILKAEDLYFSYDDENTHSLNGLSLSIRRGKKVAFMGANGSGKSTFFLCCNGINRPAKGKLYLDGEPFDYSREGLLKLRSKVGIIFQDPDNQLFSASVYQEISFGILNLGVSEEEAKKEVENVIDYLEITPFRHKPTHALSGGQKKQVSIADILVMHPEIIILDEPAAALDPRHTTMVNKIVNQLTENGITVLMATHDVNYALEWADEIALFHEGKVLIHGSPLEVFTNHTALAMTNLEQPAVLQLFESLCKKGILKPSLPLPRDLKTLEGYIENINEKTFYGGSRLMNRETNKAILVVSFGTSYEETRKVTIDAIEADIAQAFPDHKIYRAWTSKMILAKLAKRDNLIIPNVKEAMELMRKDGITDVIVQPTHVINGIENDLMKEDALSYQEDFHSITFGTPLLTAEEDNLAVIQSIVDEFSALPEDEVLVLMGHGTTHYSNAIYAALDYQFKDHGYKNFFLGTVEAYPSMESLLRMVKEYQPKKVVLAPFMIVAGDHARNDMASDDPDSWRCQFEKAGFAVSSVLKGLGEYPGIRRLFIRHVKDAIALQTL</sequence>
<dbReference type="GO" id="GO:0016852">
    <property type="term" value="F:sirohydrochlorin cobaltochelatase activity"/>
    <property type="evidence" value="ECO:0007669"/>
    <property type="project" value="InterPro"/>
</dbReference>
<dbReference type="GO" id="GO:0005524">
    <property type="term" value="F:ATP binding"/>
    <property type="evidence" value="ECO:0007669"/>
    <property type="project" value="UniProtKB-KW"/>
</dbReference>
<dbReference type="GO" id="GO:0006824">
    <property type="term" value="P:cobalt ion transport"/>
    <property type="evidence" value="ECO:0007669"/>
    <property type="project" value="InterPro"/>
</dbReference>
<comment type="similarity">
    <text evidence="2">Belongs to the ABC transporter superfamily.</text>
</comment>
<keyword evidence="5" id="KW-0547">Nucleotide-binding</keyword>
<dbReference type="Pfam" id="PF06180">
    <property type="entry name" value="CbiK"/>
    <property type="match status" value="1"/>
</dbReference>
<keyword evidence="7" id="KW-1278">Translocase</keyword>
<dbReference type="Gene3D" id="3.40.50.1400">
    <property type="match status" value="2"/>
</dbReference>
<evidence type="ECO:0000256" key="3">
    <source>
        <dbReference type="ARBA" id="ARBA00022448"/>
    </source>
</evidence>
<dbReference type="InterPro" id="IPR003593">
    <property type="entry name" value="AAA+_ATPase"/>
</dbReference>
<feature type="domain" description="ABC transporter" evidence="10">
    <location>
        <begin position="6"/>
        <end position="242"/>
    </location>
</feature>
<dbReference type="GO" id="GO:0016887">
    <property type="term" value="F:ATP hydrolysis activity"/>
    <property type="evidence" value="ECO:0007669"/>
    <property type="project" value="InterPro"/>
</dbReference>
<dbReference type="Proteomes" id="UP000184245">
    <property type="component" value="Unassembled WGS sequence"/>
</dbReference>
<dbReference type="PANTHER" id="PTHR43553:SF24">
    <property type="entry name" value="ENERGY-COUPLING FACTOR TRANSPORTER ATP-BINDING PROTEIN ECFA1"/>
    <property type="match status" value="1"/>
</dbReference>
<name>A0A1M5AIP0_9CLOT</name>
<dbReference type="SUPFAM" id="SSF53800">
    <property type="entry name" value="Chelatase"/>
    <property type="match status" value="1"/>
</dbReference>
<comment type="function">
    <text evidence="9">Probably part of an ABC transporter complex. Responsible for energy coupling to the transport system.</text>
</comment>
<dbReference type="FunFam" id="3.40.50.300:FF:000224">
    <property type="entry name" value="Energy-coupling factor transporter ATP-binding protein EcfA"/>
    <property type="match status" value="1"/>
</dbReference>
<keyword evidence="6 11" id="KW-0067">ATP-binding</keyword>
<evidence type="ECO:0000313" key="11">
    <source>
        <dbReference type="EMBL" id="SHF29772.1"/>
    </source>
</evidence>
<dbReference type="AlphaFoldDB" id="A0A1M5AIP0"/>
<dbReference type="STRING" id="1122155.SAMN02745158_03195"/>
<dbReference type="GO" id="GO:0043190">
    <property type="term" value="C:ATP-binding cassette (ABC) transporter complex"/>
    <property type="evidence" value="ECO:0007669"/>
    <property type="project" value="TreeGrafter"/>
</dbReference>
<dbReference type="OrthoDB" id="9770331at2"/>
<dbReference type="InterPro" id="IPR005876">
    <property type="entry name" value="Co_trans_ATP-bd"/>
</dbReference>
<dbReference type="InterPro" id="IPR015856">
    <property type="entry name" value="ABC_transpr_CbiO/EcfA_su"/>
</dbReference>
<comment type="subcellular location">
    <subcellularLocation>
        <location evidence="1">Cell membrane</location>
        <topology evidence="1">Peripheral membrane protein</topology>
    </subcellularLocation>
</comment>
<proteinExistence type="inferred from homology"/>
<gene>
    <name evidence="11" type="ORF">SAMN02745158_03195</name>
</gene>
<dbReference type="CDD" id="cd03412">
    <property type="entry name" value="CbiK_N"/>
    <property type="match status" value="1"/>
</dbReference>
<dbReference type="InterPro" id="IPR050095">
    <property type="entry name" value="ECF_ABC_transporter_ATP-bd"/>
</dbReference>